<sequence length="178" mass="20525">MSDLMDKQKMSDDFITNIDEGEDNVLLFFASKKVVTPVQIVKLENGFDLNDDDNEVMVGIILNENSRILAMVIYQVNDEKCELSCDVMKKVQIFMADRILHTILSKKCPDTEVPNKKLVKMGLKVLGNIDELINDEDIPSSVHVFTNCKYLFSTFAFMDKKNVNIFIYYGLYIFRDKE</sequence>
<reference evidence="1" key="1">
    <citation type="submission" date="2015-05" db="UniProtKB">
        <authorList>
            <consortium name="EnsemblMetazoa"/>
        </authorList>
    </citation>
    <scope>IDENTIFICATION</scope>
</reference>
<name>T1HJJ2_RHOPR</name>
<protein>
    <submittedName>
        <fullName evidence="1">Uncharacterized protein</fullName>
    </submittedName>
</protein>
<dbReference type="Proteomes" id="UP000015103">
    <property type="component" value="Unassembled WGS sequence"/>
</dbReference>
<dbReference type="VEuPathDB" id="VectorBase:RPRC004214"/>
<accession>T1HJJ2</accession>
<dbReference type="AlphaFoldDB" id="T1HJJ2"/>
<dbReference type="EMBL" id="ACPB03022373">
    <property type="status" value="NOT_ANNOTATED_CDS"/>
    <property type="molecule type" value="Genomic_DNA"/>
</dbReference>
<proteinExistence type="predicted"/>
<dbReference type="InParanoid" id="T1HJJ2"/>
<evidence type="ECO:0000313" key="1">
    <source>
        <dbReference type="EnsemblMetazoa" id="RPRC004214-PA"/>
    </source>
</evidence>
<keyword evidence="2" id="KW-1185">Reference proteome</keyword>
<dbReference type="EnsemblMetazoa" id="RPRC004214-RA">
    <property type="protein sequence ID" value="RPRC004214-PA"/>
    <property type="gene ID" value="RPRC004214"/>
</dbReference>
<evidence type="ECO:0000313" key="2">
    <source>
        <dbReference type="Proteomes" id="UP000015103"/>
    </source>
</evidence>
<dbReference type="HOGENOM" id="CLU_1512451_0_0_1"/>
<organism evidence="1 2">
    <name type="scientific">Rhodnius prolixus</name>
    <name type="common">Triatomid bug</name>
    <dbReference type="NCBI Taxonomy" id="13249"/>
    <lineage>
        <taxon>Eukaryota</taxon>
        <taxon>Metazoa</taxon>
        <taxon>Ecdysozoa</taxon>
        <taxon>Arthropoda</taxon>
        <taxon>Hexapoda</taxon>
        <taxon>Insecta</taxon>
        <taxon>Pterygota</taxon>
        <taxon>Neoptera</taxon>
        <taxon>Paraneoptera</taxon>
        <taxon>Hemiptera</taxon>
        <taxon>Heteroptera</taxon>
        <taxon>Panheteroptera</taxon>
        <taxon>Cimicomorpha</taxon>
        <taxon>Reduviidae</taxon>
        <taxon>Triatominae</taxon>
        <taxon>Rhodnius</taxon>
    </lineage>
</organism>